<protein>
    <submittedName>
        <fullName evidence="4">Chaperone protein dnaK</fullName>
    </submittedName>
</protein>
<dbReference type="GO" id="GO:0005524">
    <property type="term" value="F:ATP binding"/>
    <property type="evidence" value="ECO:0007669"/>
    <property type="project" value="UniProtKB-KW"/>
</dbReference>
<dbReference type="GO" id="GO:0140662">
    <property type="term" value="F:ATP-dependent protein folding chaperone"/>
    <property type="evidence" value="ECO:0007669"/>
    <property type="project" value="InterPro"/>
</dbReference>
<dbReference type="AlphaFoldDB" id="A0A5A7QJY3"/>
<keyword evidence="5" id="KW-1185">Reference proteome</keyword>
<evidence type="ECO:0000256" key="2">
    <source>
        <dbReference type="ARBA" id="ARBA00022741"/>
    </source>
</evidence>
<accession>A0A5A7QJY3</accession>
<proteinExistence type="inferred from homology"/>
<dbReference type="PRINTS" id="PR00301">
    <property type="entry name" value="HEATSHOCK70"/>
</dbReference>
<organism evidence="4 5">
    <name type="scientific">Striga asiatica</name>
    <name type="common">Asiatic witchweed</name>
    <name type="synonym">Buchnera asiatica</name>
    <dbReference type="NCBI Taxonomy" id="4170"/>
    <lineage>
        <taxon>Eukaryota</taxon>
        <taxon>Viridiplantae</taxon>
        <taxon>Streptophyta</taxon>
        <taxon>Embryophyta</taxon>
        <taxon>Tracheophyta</taxon>
        <taxon>Spermatophyta</taxon>
        <taxon>Magnoliopsida</taxon>
        <taxon>eudicotyledons</taxon>
        <taxon>Gunneridae</taxon>
        <taxon>Pentapetalae</taxon>
        <taxon>asterids</taxon>
        <taxon>lamiids</taxon>
        <taxon>Lamiales</taxon>
        <taxon>Orobanchaceae</taxon>
        <taxon>Buchnereae</taxon>
        <taxon>Striga</taxon>
    </lineage>
</organism>
<dbReference type="InterPro" id="IPR043129">
    <property type="entry name" value="ATPase_NBD"/>
</dbReference>
<evidence type="ECO:0000313" key="5">
    <source>
        <dbReference type="Proteomes" id="UP000325081"/>
    </source>
</evidence>
<dbReference type="Gene3D" id="3.30.420.40">
    <property type="match status" value="1"/>
</dbReference>
<dbReference type="FunFam" id="3.30.420.40:FF:000028">
    <property type="entry name" value="heat shock 70 kDa protein-like"/>
    <property type="match status" value="1"/>
</dbReference>
<dbReference type="Pfam" id="PF00012">
    <property type="entry name" value="HSP70"/>
    <property type="match status" value="1"/>
</dbReference>
<keyword evidence="2" id="KW-0547">Nucleotide-binding</keyword>
<reference evidence="5" key="1">
    <citation type="journal article" date="2019" name="Curr. Biol.">
        <title>Genome Sequence of Striga asiatica Provides Insight into the Evolution of Plant Parasitism.</title>
        <authorList>
            <person name="Yoshida S."/>
            <person name="Kim S."/>
            <person name="Wafula E.K."/>
            <person name="Tanskanen J."/>
            <person name="Kim Y.M."/>
            <person name="Honaas L."/>
            <person name="Yang Z."/>
            <person name="Spallek T."/>
            <person name="Conn C.E."/>
            <person name="Ichihashi Y."/>
            <person name="Cheong K."/>
            <person name="Cui S."/>
            <person name="Der J.P."/>
            <person name="Gundlach H."/>
            <person name="Jiao Y."/>
            <person name="Hori C."/>
            <person name="Ishida J.K."/>
            <person name="Kasahara H."/>
            <person name="Kiba T."/>
            <person name="Kim M.S."/>
            <person name="Koo N."/>
            <person name="Laohavisit A."/>
            <person name="Lee Y.H."/>
            <person name="Lumba S."/>
            <person name="McCourt P."/>
            <person name="Mortimer J.C."/>
            <person name="Mutuku J.M."/>
            <person name="Nomura T."/>
            <person name="Sasaki-Sekimoto Y."/>
            <person name="Seto Y."/>
            <person name="Wang Y."/>
            <person name="Wakatake T."/>
            <person name="Sakakibara H."/>
            <person name="Demura T."/>
            <person name="Yamaguchi S."/>
            <person name="Yoneyama K."/>
            <person name="Manabe R.I."/>
            <person name="Nelson D.C."/>
            <person name="Schulman A.H."/>
            <person name="Timko M.P."/>
            <person name="dePamphilis C.W."/>
            <person name="Choi D."/>
            <person name="Shirasu K."/>
        </authorList>
    </citation>
    <scope>NUCLEOTIDE SEQUENCE [LARGE SCALE GENOMIC DNA]</scope>
    <source>
        <strain evidence="5">cv. UVA1</strain>
    </source>
</reference>
<comment type="similarity">
    <text evidence="1">Belongs to the heat shock protein 70 family.</text>
</comment>
<comment type="caution">
    <text evidence="4">The sequence shown here is derived from an EMBL/GenBank/DDBJ whole genome shotgun (WGS) entry which is preliminary data.</text>
</comment>
<evidence type="ECO:0000256" key="1">
    <source>
        <dbReference type="ARBA" id="ARBA00007381"/>
    </source>
</evidence>
<evidence type="ECO:0000256" key="3">
    <source>
        <dbReference type="ARBA" id="ARBA00022840"/>
    </source>
</evidence>
<dbReference type="PANTHER" id="PTHR19375">
    <property type="entry name" value="HEAT SHOCK PROTEIN 70KDA"/>
    <property type="match status" value="1"/>
</dbReference>
<sequence length="235" mass="25847">MPHLSCERFYETTGENVQLGWLWIAIGFVPQDSATGTRSEESNAAIAFEGQSEKAIASTEVAGWRPLNSSISTRARGREQRNWEVDCFFFVSERWLFELNTTSEHLVTTNSVVGIDLGTANSVVAVMKGCQPTIVTNVEGQWTTPSVVAHNKTGDSLVGQVGKRQAVVNLENTFFSAKRFIGSKMNEVDEESKQVSYTVVKDENGNVNVKLECPAMADHTQLNTLIIANCDVVKP</sequence>
<name>A0A5A7QJY3_STRAF</name>
<dbReference type="OrthoDB" id="2401965at2759"/>
<dbReference type="InterPro" id="IPR013126">
    <property type="entry name" value="Hsp_70_fam"/>
</dbReference>
<evidence type="ECO:0000313" key="4">
    <source>
        <dbReference type="EMBL" id="GER45685.1"/>
    </source>
</evidence>
<dbReference type="SUPFAM" id="SSF53067">
    <property type="entry name" value="Actin-like ATPase domain"/>
    <property type="match status" value="1"/>
</dbReference>
<keyword evidence="3" id="KW-0067">ATP-binding</keyword>
<dbReference type="Proteomes" id="UP000325081">
    <property type="component" value="Unassembled WGS sequence"/>
</dbReference>
<dbReference type="EMBL" id="BKCP01007238">
    <property type="protein sequence ID" value="GER45685.1"/>
    <property type="molecule type" value="Genomic_DNA"/>
</dbReference>
<gene>
    <name evidence="4" type="ORF">STAS_22661</name>
</gene>